<evidence type="ECO:0000313" key="2">
    <source>
        <dbReference type="EMBL" id="EPS97352.1"/>
    </source>
</evidence>
<name>S8DXK8_FOMSC</name>
<feature type="region of interest" description="Disordered" evidence="1">
    <location>
        <begin position="151"/>
        <end position="182"/>
    </location>
</feature>
<dbReference type="InParanoid" id="S8DXK8"/>
<keyword evidence="3" id="KW-1185">Reference proteome</keyword>
<feature type="region of interest" description="Disordered" evidence="1">
    <location>
        <begin position="307"/>
        <end position="372"/>
    </location>
</feature>
<proteinExistence type="predicted"/>
<evidence type="ECO:0000256" key="1">
    <source>
        <dbReference type="SAM" id="MobiDB-lite"/>
    </source>
</evidence>
<protein>
    <submittedName>
        <fullName evidence="2">Uncharacterized protein</fullName>
    </submittedName>
</protein>
<feature type="compositionally biased region" description="Basic and acidic residues" evidence="1">
    <location>
        <begin position="219"/>
        <end position="281"/>
    </location>
</feature>
<organism evidence="2 3">
    <name type="scientific">Fomitopsis schrenkii</name>
    <name type="common">Brown rot fungus</name>
    <dbReference type="NCBI Taxonomy" id="2126942"/>
    <lineage>
        <taxon>Eukaryota</taxon>
        <taxon>Fungi</taxon>
        <taxon>Dikarya</taxon>
        <taxon>Basidiomycota</taxon>
        <taxon>Agaricomycotina</taxon>
        <taxon>Agaricomycetes</taxon>
        <taxon>Polyporales</taxon>
        <taxon>Fomitopsis</taxon>
    </lineage>
</organism>
<feature type="compositionally biased region" description="Basic and acidic residues" evidence="1">
    <location>
        <begin position="56"/>
        <end position="71"/>
    </location>
</feature>
<dbReference type="Proteomes" id="UP000015241">
    <property type="component" value="Unassembled WGS sequence"/>
</dbReference>
<dbReference type="EMBL" id="KE504177">
    <property type="protein sequence ID" value="EPS97352.1"/>
    <property type="molecule type" value="Genomic_DNA"/>
</dbReference>
<reference evidence="2 3" key="1">
    <citation type="journal article" date="2012" name="Science">
        <title>The Paleozoic origin of enzymatic lignin decomposition reconstructed from 31 fungal genomes.</title>
        <authorList>
            <person name="Floudas D."/>
            <person name="Binder M."/>
            <person name="Riley R."/>
            <person name="Barry K."/>
            <person name="Blanchette R.A."/>
            <person name="Henrissat B."/>
            <person name="Martinez A.T."/>
            <person name="Otillar R."/>
            <person name="Spatafora J.W."/>
            <person name="Yadav J.S."/>
            <person name="Aerts A."/>
            <person name="Benoit I."/>
            <person name="Boyd A."/>
            <person name="Carlson A."/>
            <person name="Copeland A."/>
            <person name="Coutinho P.M."/>
            <person name="de Vries R.P."/>
            <person name="Ferreira P."/>
            <person name="Findley K."/>
            <person name="Foster B."/>
            <person name="Gaskell J."/>
            <person name="Glotzer D."/>
            <person name="Gorecki P."/>
            <person name="Heitman J."/>
            <person name="Hesse C."/>
            <person name="Hori C."/>
            <person name="Igarashi K."/>
            <person name="Jurgens J.A."/>
            <person name="Kallen N."/>
            <person name="Kersten P."/>
            <person name="Kohler A."/>
            <person name="Kuees U."/>
            <person name="Kumar T.K.A."/>
            <person name="Kuo A."/>
            <person name="LaButti K."/>
            <person name="Larrondo L.F."/>
            <person name="Lindquist E."/>
            <person name="Ling A."/>
            <person name="Lombard V."/>
            <person name="Lucas S."/>
            <person name="Lundell T."/>
            <person name="Martin R."/>
            <person name="McLaughlin D.J."/>
            <person name="Morgenstern I."/>
            <person name="Morin E."/>
            <person name="Murat C."/>
            <person name="Nagy L.G."/>
            <person name="Nolan M."/>
            <person name="Ohm R.A."/>
            <person name="Patyshakuliyeva A."/>
            <person name="Rokas A."/>
            <person name="Ruiz-Duenas F.J."/>
            <person name="Sabat G."/>
            <person name="Salamov A."/>
            <person name="Samejima M."/>
            <person name="Schmutz J."/>
            <person name="Slot J.C."/>
            <person name="St John F."/>
            <person name="Stenlid J."/>
            <person name="Sun H."/>
            <person name="Sun S."/>
            <person name="Syed K."/>
            <person name="Tsang A."/>
            <person name="Wiebenga A."/>
            <person name="Young D."/>
            <person name="Pisabarro A."/>
            <person name="Eastwood D.C."/>
            <person name="Martin F."/>
            <person name="Cullen D."/>
            <person name="Grigoriev I.V."/>
            <person name="Hibbett D.S."/>
        </authorList>
    </citation>
    <scope>NUCLEOTIDE SEQUENCE</scope>
    <source>
        <strain evidence="3">FP-58527</strain>
    </source>
</reference>
<feature type="compositionally biased region" description="Basic and acidic residues" evidence="1">
    <location>
        <begin position="100"/>
        <end position="112"/>
    </location>
</feature>
<feature type="compositionally biased region" description="Basic and acidic residues" evidence="1">
    <location>
        <begin position="307"/>
        <end position="322"/>
    </location>
</feature>
<accession>S8DXK8</accession>
<feature type="region of interest" description="Disordered" evidence="1">
    <location>
        <begin position="1"/>
        <end position="121"/>
    </location>
</feature>
<feature type="compositionally biased region" description="Basic and acidic residues" evidence="1">
    <location>
        <begin position="151"/>
        <end position="178"/>
    </location>
</feature>
<dbReference type="HOGENOM" id="CLU_385432_0_0_1"/>
<feature type="compositionally biased region" description="Basic and acidic residues" evidence="1">
    <location>
        <begin position="335"/>
        <end position="347"/>
    </location>
</feature>
<sequence>MVSEGACELAPAKGTRATGNPSVDEGGGGRAEVVQKQAKGGPQTLLTQRRTTSCDTSERHEPEEVPSERNQRSQSQVYIPGISEKEAVLFTPGTSSGVGRDTRDQSDKRAEGLADLNGPEPQAIRCTDHARLDVLECLFIGASEIPARETGDIGRAERAPCSEKWEDWNEEGDGRDIDSGESSGLVSFMHQWIALGRKDSSDEPSEGGRSASPASEVIRASRADRGTGHDKADDAVGVPQEREEDARHTKTDVRCIADCRQDGGERGPTRRAEADRQRATDEASSGIKLCARSSSCERVWRRMHLKDEPQERGRERFQRDEGGQSEVESTAEGTSVERTRQEPDVPDKVVQPGPVEASTPTSEPAKDAHVAEEADRIMSHRNGLARCATHDTREDLWSGQHDSLCRGLSGTTLHCADRVNPTCKHTGRESTRAQDPTHPLVNFLEVVGPQKERGRVARPARRKEPPVLYAGFLEVVKAKARGSRFHVFNEKETLRILQASSSVHTTCEVAPAGSDETVHTQEAGYAGRVDGSSLKPTESGENCDAAPACGPSTKVSREPEPADEACWLLGNFGELDVPEPRAEGDLVGCFHLAEEGCRVWGYIPRAQANVALQTVSQTWDNFNSGVDKETYERRRRAEEAEQAEFLAVLFANECARIEHQAESRRDRTAQVSVF</sequence>
<dbReference type="AlphaFoldDB" id="S8DXK8"/>
<evidence type="ECO:0000313" key="3">
    <source>
        <dbReference type="Proteomes" id="UP000015241"/>
    </source>
</evidence>
<feature type="compositionally biased region" description="Polar residues" evidence="1">
    <location>
        <begin position="44"/>
        <end position="55"/>
    </location>
</feature>
<feature type="region of interest" description="Disordered" evidence="1">
    <location>
        <begin position="198"/>
        <end position="286"/>
    </location>
</feature>
<gene>
    <name evidence="2" type="ORF">FOMPIDRAFT_93656</name>
</gene>
<feature type="region of interest" description="Disordered" evidence="1">
    <location>
        <begin position="527"/>
        <end position="558"/>
    </location>
</feature>